<dbReference type="EMBL" id="MSZX01000007">
    <property type="protein sequence ID" value="OPA76229.1"/>
    <property type="molecule type" value="Genomic_DNA"/>
</dbReference>
<evidence type="ECO:0000313" key="2">
    <source>
        <dbReference type="Proteomes" id="UP000190188"/>
    </source>
</evidence>
<name>A0A1T2X8M5_9BACL</name>
<sequence length="870" mass="97115">MNMSGKLKIGLGILSAGLVVCGLIALGMPHESVSMDRAAYLTAKDKDNGIVHNNPDKSVKTASAAVGVRSGAGAVTTNSTTELEALQHMKLVAQNETLMLYIREETVEIAVKDKRDGYIWFSNPADREEDSLASPLYKSEMSSQLLVAYYNEKGQINTFNSYDDSVAKKQFQITSTDHGAKVVYQFGKISKSFGNIPKAISKERFEERILGQLDAEKRDNVQYKYRFDDQKQVYEVRKLQDYVAEEISAQLLAIGYTEEEAAKDNEANGVMEAAEDNGPQFTIPIEYVLDGEHLVIQVQAKELQYAKSYPIATLQLLKYFGAAGKNKQGYIFVPDGSGALIHLNNNKKNTETYDLPVYGPDGTYDVKEKVQTNEVTRLPVFGIKQNDHAIIGIIEDGDALASITGDVGGRNDSYNTVASKFSLVAMDFYTLTSGTKTSSVPMFQSAPYQGDYRVRYAFLSGNASDYSGMARKYQEYVVHKYNLKKLKASKDAPFMLEVEGAIQKQKSFLGVPYQSIEPLTTFDEAQSILRTLKERGIHNIDLRYVGWFNDGIRHTSPATIGWNSALGGKRDFQKLTDYVAKENIGFYPDVAFQDKFKGSSGSATFLDGRKAKVYEYDPVMYVKDTAKFSHYVLSPYVLEQTVNGFASKYAKLGVSGLSLRDLGNELNSDFNADHPVNRQEALQIVEKQVGTLKQQVPNLMIDGGNVYNLPYANMIVNAPMRSSRLNLTDEDIPFYQMVLHGYFDMAGEPLNVQRSVDSKVPLLRALETGSNLFYQWIAADSSVVKDSEYNTLYGLHYEDWLDQAVDYYKEANPLIQRIRHQTITGHRQLANHVTETTFEDGTTIVINYNNTSVEVDGQKIDGLSYRVGGE</sequence>
<dbReference type="Proteomes" id="UP000190188">
    <property type="component" value="Unassembled WGS sequence"/>
</dbReference>
<gene>
    <name evidence="1" type="ORF">BVG16_18665</name>
</gene>
<reference evidence="1 2" key="1">
    <citation type="submission" date="2017-01" db="EMBL/GenBank/DDBJ databases">
        <title>Genome analysis of Paenibacillus selenitrireducens ES3-24.</title>
        <authorList>
            <person name="Xu D."/>
            <person name="Yao R."/>
            <person name="Zheng S."/>
        </authorList>
    </citation>
    <scope>NUCLEOTIDE SEQUENCE [LARGE SCALE GENOMIC DNA]</scope>
    <source>
        <strain evidence="1 2">ES3-24</strain>
    </source>
</reference>
<proteinExistence type="predicted"/>
<accession>A0A1T2X8M5</accession>
<dbReference type="RefSeq" id="WP_078500475.1">
    <property type="nucleotide sequence ID" value="NZ_MSZX01000007.1"/>
</dbReference>
<dbReference type="AlphaFoldDB" id="A0A1T2X8M5"/>
<evidence type="ECO:0000313" key="1">
    <source>
        <dbReference type="EMBL" id="OPA76229.1"/>
    </source>
</evidence>
<dbReference type="OrthoDB" id="9793135at2"/>
<protein>
    <submittedName>
        <fullName evidence="1">Uncharacterized protein</fullName>
    </submittedName>
</protein>
<dbReference type="Pfam" id="PF18952">
    <property type="entry name" value="DUF5696"/>
    <property type="match status" value="1"/>
</dbReference>
<organism evidence="1 2">
    <name type="scientific">Paenibacillus selenitireducens</name>
    <dbReference type="NCBI Taxonomy" id="1324314"/>
    <lineage>
        <taxon>Bacteria</taxon>
        <taxon>Bacillati</taxon>
        <taxon>Bacillota</taxon>
        <taxon>Bacilli</taxon>
        <taxon>Bacillales</taxon>
        <taxon>Paenibacillaceae</taxon>
        <taxon>Paenibacillus</taxon>
    </lineage>
</organism>
<dbReference type="InterPro" id="IPR043751">
    <property type="entry name" value="DUF5696"/>
</dbReference>
<keyword evidence="2" id="KW-1185">Reference proteome</keyword>
<dbReference type="STRING" id="1324314.BVG16_18665"/>
<comment type="caution">
    <text evidence="1">The sequence shown here is derived from an EMBL/GenBank/DDBJ whole genome shotgun (WGS) entry which is preliminary data.</text>
</comment>